<keyword evidence="1" id="KW-0175">Coiled coil</keyword>
<dbReference type="Proteomes" id="UP000789901">
    <property type="component" value="Unassembled WGS sequence"/>
</dbReference>
<dbReference type="EMBL" id="CAJVQB010001134">
    <property type="protein sequence ID" value="CAG8522316.1"/>
    <property type="molecule type" value="Genomic_DNA"/>
</dbReference>
<comment type="caution">
    <text evidence="2">The sequence shown here is derived from an EMBL/GenBank/DDBJ whole genome shotgun (WGS) entry which is preliminary data.</text>
</comment>
<name>A0ABM8W4F2_GIGMA</name>
<protein>
    <submittedName>
        <fullName evidence="2">29648_t:CDS:1</fullName>
    </submittedName>
</protein>
<reference evidence="2 3" key="1">
    <citation type="submission" date="2021-06" db="EMBL/GenBank/DDBJ databases">
        <authorList>
            <person name="Kallberg Y."/>
            <person name="Tangrot J."/>
            <person name="Rosling A."/>
        </authorList>
    </citation>
    <scope>NUCLEOTIDE SEQUENCE [LARGE SCALE GENOMIC DNA]</scope>
    <source>
        <strain evidence="2 3">120-4 pot B 10/14</strain>
    </source>
</reference>
<proteinExistence type="predicted"/>
<feature type="coiled-coil region" evidence="1">
    <location>
        <begin position="145"/>
        <end position="179"/>
    </location>
</feature>
<evidence type="ECO:0000256" key="1">
    <source>
        <dbReference type="SAM" id="Coils"/>
    </source>
</evidence>
<keyword evidence="3" id="KW-1185">Reference proteome</keyword>
<gene>
    <name evidence="2" type="ORF">GMARGA_LOCUS3217</name>
</gene>
<organism evidence="2 3">
    <name type="scientific">Gigaspora margarita</name>
    <dbReference type="NCBI Taxonomy" id="4874"/>
    <lineage>
        <taxon>Eukaryota</taxon>
        <taxon>Fungi</taxon>
        <taxon>Fungi incertae sedis</taxon>
        <taxon>Mucoromycota</taxon>
        <taxon>Glomeromycotina</taxon>
        <taxon>Glomeromycetes</taxon>
        <taxon>Diversisporales</taxon>
        <taxon>Gigasporaceae</taxon>
        <taxon>Gigaspora</taxon>
    </lineage>
</organism>
<evidence type="ECO:0000313" key="2">
    <source>
        <dbReference type="EMBL" id="CAG8522316.1"/>
    </source>
</evidence>
<accession>A0ABM8W4F2</accession>
<evidence type="ECO:0000313" key="3">
    <source>
        <dbReference type="Proteomes" id="UP000789901"/>
    </source>
</evidence>
<sequence>MPCPGSNNVNGITWYSPNFTRLREFSFCEECYNQFIRNTPLNVHIRKDGIFTGNCDFSPNVKQQWFFAVSKNDINIFWKSVESKLGRARELHRNLAHLKMNCTHERQINGLLRASMNQSSTRGFLLDLVGNDKELEYYFNGRYLRGTYSNKVAQKEIEIEESEKKIAHYSREMIQLKHELANLWYIN</sequence>